<gene>
    <name evidence="1" type="ORF">AVEN_164232_1</name>
</gene>
<protein>
    <submittedName>
        <fullName evidence="1">Uncharacterized protein</fullName>
    </submittedName>
</protein>
<sequence length="109" mass="12283">MENILDGSSVESGFEPGTLRTQSLYLSTSLPRQVSFMTHASVVGQYAFGGLVADYSSDWVLGLLRLYSTISRSEELSFVSSFSKNFFEKFSWKSFTEACCIYFSYPCFL</sequence>
<evidence type="ECO:0000313" key="1">
    <source>
        <dbReference type="EMBL" id="GBM75892.1"/>
    </source>
</evidence>
<dbReference type="Proteomes" id="UP000499080">
    <property type="component" value="Unassembled WGS sequence"/>
</dbReference>
<keyword evidence="2" id="KW-1185">Reference proteome</keyword>
<proteinExistence type="predicted"/>
<comment type="caution">
    <text evidence="1">The sequence shown here is derived from an EMBL/GenBank/DDBJ whole genome shotgun (WGS) entry which is preliminary data.</text>
</comment>
<accession>A0A4Y2IET6</accession>
<dbReference type="EMBL" id="BGPR01002585">
    <property type="protein sequence ID" value="GBM75892.1"/>
    <property type="molecule type" value="Genomic_DNA"/>
</dbReference>
<dbReference type="AlphaFoldDB" id="A0A4Y2IET6"/>
<name>A0A4Y2IET6_ARAVE</name>
<organism evidence="1 2">
    <name type="scientific">Araneus ventricosus</name>
    <name type="common">Orbweaver spider</name>
    <name type="synonym">Epeira ventricosa</name>
    <dbReference type="NCBI Taxonomy" id="182803"/>
    <lineage>
        <taxon>Eukaryota</taxon>
        <taxon>Metazoa</taxon>
        <taxon>Ecdysozoa</taxon>
        <taxon>Arthropoda</taxon>
        <taxon>Chelicerata</taxon>
        <taxon>Arachnida</taxon>
        <taxon>Araneae</taxon>
        <taxon>Araneomorphae</taxon>
        <taxon>Entelegynae</taxon>
        <taxon>Araneoidea</taxon>
        <taxon>Araneidae</taxon>
        <taxon>Araneus</taxon>
    </lineage>
</organism>
<reference evidence="1 2" key="1">
    <citation type="journal article" date="2019" name="Sci. Rep.">
        <title>Orb-weaving spider Araneus ventricosus genome elucidates the spidroin gene catalogue.</title>
        <authorList>
            <person name="Kono N."/>
            <person name="Nakamura H."/>
            <person name="Ohtoshi R."/>
            <person name="Moran D.A.P."/>
            <person name="Shinohara A."/>
            <person name="Yoshida Y."/>
            <person name="Fujiwara M."/>
            <person name="Mori M."/>
            <person name="Tomita M."/>
            <person name="Arakawa K."/>
        </authorList>
    </citation>
    <scope>NUCLEOTIDE SEQUENCE [LARGE SCALE GENOMIC DNA]</scope>
</reference>
<evidence type="ECO:0000313" key="2">
    <source>
        <dbReference type="Proteomes" id="UP000499080"/>
    </source>
</evidence>